<dbReference type="OrthoDB" id="5141876at2"/>
<evidence type="ECO:0000256" key="1">
    <source>
        <dbReference type="ARBA" id="ARBA00001470"/>
    </source>
</evidence>
<sequence>MEIIKQFKKYREIFEKELTGNILKFWNSHIVDDTNGGFFGALDREGRPDLTAPKGCVLNTRLLWTYSACARLLNDEQCHKLAKRAYETILCHFEDLIHGGFYMELDAANRPLNTVKHTYAQAFALYSLCEYYRLTGSSEVLKKVQSFFYFLENKTKDPNGPGYLESFTRNWECIEENRMADGNEPKSMNTHLHVLEAYAAVVRVWNDPVPRERLRELLTIFSDYIIRPDGHFGIFFEKDLSESSKSNGIISFGHDIEGSWLLWEAVEILQDESLLDKWRSIVTKMARATERVGLDVEGGMFLESYRYGSHVRTNMHWWIQAEALVGFMNAYQLTGDEHYWENVKLSWSFIDKYVIDHEYGEWFTKVNRLGKPFLEEPVDDPSPYYRNDRKADLWKCPYHNSRACLEMVSRIDATLESVEETVKNISV</sequence>
<dbReference type="GO" id="GO:0005975">
    <property type="term" value="P:carbohydrate metabolic process"/>
    <property type="evidence" value="ECO:0007669"/>
    <property type="project" value="InterPro"/>
</dbReference>
<organism evidence="5 6">
    <name type="scientific">Anaerohalosphaera lusitana</name>
    <dbReference type="NCBI Taxonomy" id="1936003"/>
    <lineage>
        <taxon>Bacteria</taxon>
        <taxon>Pseudomonadati</taxon>
        <taxon>Planctomycetota</taxon>
        <taxon>Phycisphaerae</taxon>
        <taxon>Sedimentisphaerales</taxon>
        <taxon>Anaerohalosphaeraceae</taxon>
        <taxon>Anaerohalosphaera</taxon>
    </lineage>
</organism>
<evidence type="ECO:0000313" key="6">
    <source>
        <dbReference type="Proteomes" id="UP000189674"/>
    </source>
</evidence>
<dbReference type="AlphaFoldDB" id="A0A1U9NLQ6"/>
<reference evidence="6" key="1">
    <citation type="submission" date="2017-02" db="EMBL/GenBank/DDBJ databases">
        <title>Comparative genomics and description of representatives of a novel lineage of planctomycetes thriving in anoxic sediments.</title>
        <authorList>
            <person name="Spring S."/>
            <person name="Bunk B."/>
            <person name="Sproer C."/>
        </authorList>
    </citation>
    <scope>NUCLEOTIDE SEQUENCE [LARGE SCALE GENOMIC DNA]</scope>
    <source>
        <strain evidence="6">ST-NAGAB-D1</strain>
    </source>
</reference>
<dbReference type="Gene3D" id="1.50.10.10">
    <property type="match status" value="1"/>
</dbReference>
<name>A0A1U9NLQ6_9BACT</name>
<comment type="similarity">
    <text evidence="2">Belongs to the N-acylglucosamine 2-epimerase family.</text>
</comment>
<protein>
    <recommendedName>
        <fullName evidence="4">Cellobiose 2-epimerase</fullName>
        <shortName evidence="4">CE</shortName>
        <ecNumber evidence="4">5.1.3.11</ecNumber>
    </recommendedName>
</protein>
<dbReference type="InterPro" id="IPR010819">
    <property type="entry name" value="AGE/CE"/>
</dbReference>
<dbReference type="GO" id="GO:0047736">
    <property type="term" value="F:cellobiose epimerase activity"/>
    <property type="evidence" value="ECO:0007669"/>
    <property type="project" value="UniProtKB-UniRule"/>
</dbReference>
<dbReference type="Pfam" id="PF07221">
    <property type="entry name" value="GlcNAc_2-epim"/>
    <property type="match status" value="1"/>
</dbReference>
<comment type="catalytic activity">
    <reaction evidence="1 4">
        <text>D-cellobiose = beta-D-glucosyl-(1-&gt;4)-D-mannopyranose</text>
        <dbReference type="Rhea" id="RHEA:23384"/>
        <dbReference type="ChEBI" id="CHEBI:17057"/>
        <dbReference type="ChEBI" id="CHEBI:47931"/>
        <dbReference type="EC" id="5.1.3.11"/>
    </reaction>
</comment>
<dbReference type="PANTHER" id="PTHR15108">
    <property type="entry name" value="N-ACYLGLUCOSAMINE-2-EPIMERASE"/>
    <property type="match status" value="1"/>
</dbReference>
<accession>A0A1U9NLQ6</accession>
<dbReference type="RefSeq" id="WP_146662056.1">
    <property type="nucleotide sequence ID" value="NZ_CP019791.1"/>
</dbReference>
<dbReference type="InterPro" id="IPR028584">
    <property type="entry name" value="Cellobiose_2_epim"/>
</dbReference>
<dbReference type="InterPro" id="IPR008928">
    <property type="entry name" value="6-hairpin_glycosidase_sf"/>
</dbReference>
<evidence type="ECO:0000256" key="4">
    <source>
        <dbReference type="HAMAP-Rule" id="MF_00929"/>
    </source>
</evidence>
<evidence type="ECO:0000313" key="5">
    <source>
        <dbReference type="EMBL" id="AQT68765.1"/>
    </source>
</evidence>
<proteinExistence type="inferred from homology"/>
<dbReference type="SMR" id="A0A1U9NLQ6"/>
<dbReference type="Proteomes" id="UP000189674">
    <property type="component" value="Chromosome"/>
</dbReference>
<comment type="function">
    <text evidence="4">Catalyzes the reversible epimerization of cellobiose to 4-O-beta-D-glucopyranosyl-D-mannose (Glc-Man).</text>
</comment>
<dbReference type="EMBL" id="CP019791">
    <property type="protein sequence ID" value="AQT68765.1"/>
    <property type="molecule type" value="Genomic_DNA"/>
</dbReference>
<evidence type="ECO:0000256" key="2">
    <source>
        <dbReference type="ARBA" id="ARBA00008558"/>
    </source>
</evidence>
<dbReference type="SUPFAM" id="SSF48208">
    <property type="entry name" value="Six-hairpin glycosidases"/>
    <property type="match status" value="1"/>
</dbReference>
<comment type="similarity">
    <text evidence="4">Belongs to the cellobiose 2-epimerase family.</text>
</comment>
<evidence type="ECO:0000256" key="3">
    <source>
        <dbReference type="ARBA" id="ARBA00023235"/>
    </source>
</evidence>
<dbReference type="InterPro" id="IPR012341">
    <property type="entry name" value="6hp_glycosidase-like_sf"/>
</dbReference>
<gene>
    <name evidence="5" type="primary">ce</name>
    <name evidence="5" type="ORF">STSP2_01937</name>
</gene>
<keyword evidence="6" id="KW-1185">Reference proteome</keyword>
<dbReference type="EC" id="5.1.3.11" evidence="4"/>
<dbReference type="KEGG" id="alus:STSP2_01937"/>
<keyword evidence="3 4" id="KW-0413">Isomerase</keyword>
<dbReference type="STRING" id="1936003.STSP2_01937"/>
<dbReference type="HAMAP" id="MF_00929">
    <property type="entry name" value="Cellobiose_2_epim"/>
    <property type="match status" value="1"/>
</dbReference>